<proteinExistence type="inferred from homology"/>
<accession>A0A853FE81</accession>
<dbReference type="EMBL" id="JACCEW010000005">
    <property type="protein sequence ID" value="NYT38237.1"/>
    <property type="molecule type" value="Genomic_DNA"/>
</dbReference>
<comment type="similarity">
    <text evidence="1">Belongs to the peptidase C40 family.</text>
</comment>
<evidence type="ECO:0000313" key="6">
    <source>
        <dbReference type="EMBL" id="NYT38237.1"/>
    </source>
</evidence>
<dbReference type="InterPro" id="IPR051202">
    <property type="entry name" value="Peptidase_C40"/>
</dbReference>
<evidence type="ECO:0000313" key="7">
    <source>
        <dbReference type="Proteomes" id="UP000580517"/>
    </source>
</evidence>
<organism evidence="6 7">
    <name type="scientific">Allopusillimonas soli</name>
    <dbReference type="NCBI Taxonomy" id="659016"/>
    <lineage>
        <taxon>Bacteria</taxon>
        <taxon>Pseudomonadati</taxon>
        <taxon>Pseudomonadota</taxon>
        <taxon>Betaproteobacteria</taxon>
        <taxon>Burkholderiales</taxon>
        <taxon>Alcaligenaceae</taxon>
        <taxon>Allopusillimonas</taxon>
    </lineage>
</organism>
<dbReference type="InterPro" id="IPR000064">
    <property type="entry name" value="NLP_P60_dom"/>
</dbReference>
<dbReference type="InterPro" id="IPR038765">
    <property type="entry name" value="Papain-like_cys_pep_sf"/>
</dbReference>
<dbReference type="SUPFAM" id="SSF54001">
    <property type="entry name" value="Cysteine proteinases"/>
    <property type="match status" value="1"/>
</dbReference>
<evidence type="ECO:0000259" key="5">
    <source>
        <dbReference type="PROSITE" id="PS51935"/>
    </source>
</evidence>
<dbReference type="GO" id="GO:0006508">
    <property type="term" value="P:proteolysis"/>
    <property type="evidence" value="ECO:0007669"/>
    <property type="project" value="UniProtKB-KW"/>
</dbReference>
<evidence type="ECO:0000256" key="4">
    <source>
        <dbReference type="ARBA" id="ARBA00022807"/>
    </source>
</evidence>
<dbReference type="PROSITE" id="PS51935">
    <property type="entry name" value="NLPC_P60"/>
    <property type="match status" value="1"/>
</dbReference>
<evidence type="ECO:0000256" key="1">
    <source>
        <dbReference type="ARBA" id="ARBA00007074"/>
    </source>
</evidence>
<keyword evidence="2" id="KW-0645">Protease</keyword>
<dbReference type="Gene3D" id="3.90.1720.10">
    <property type="entry name" value="endopeptidase domain like (from Nostoc punctiforme)"/>
    <property type="match status" value="1"/>
</dbReference>
<dbReference type="PANTHER" id="PTHR47053:SF1">
    <property type="entry name" value="MUREIN DD-ENDOPEPTIDASE MEPH-RELATED"/>
    <property type="match status" value="1"/>
</dbReference>
<dbReference type="GO" id="GO:0008234">
    <property type="term" value="F:cysteine-type peptidase activity"/>
    <property type="evidence" value="ECO:0007669"/>
    <property type="project" value="UniProtKB-KW"/>
</dbReference>
<comment type="caution">
    <text evidence="6">The sequence shown here is derived from an EMBL/GenBank/DDBJ whole genome shotgun (WGS) entry which is preliminary data.</text>
</comment>
<dbReference type="RefSeq" id="WP_129970439.1">
    <property type="nucleotide sequence ID" value="NZ_JACCEW010000005.1"/>
</dbReference>
<dbReference type="PANTHER" id="PTHR47053">
    <property type="entry name" value="MUREIN DD-ENDOPEPTIDASE MEPH-RELATED"/>
    <property type="match status" value="1"/>
</dbReference>
<protein>
    <submittedName>
        <fullName evidence="6">C40 family peptidase</fullName>
    </submittedName>
</protein>
<keyword evidence="7" id="KW-1185">Reference proteome</keyword>
<sequence length="212" mass="23412">MPPHRTRRLSPYLFIPDQLWRSARSLLIVSTLALAGCATTQGPQFADSSPSRLARDTYLSKTQSDPLGAYLSRQALSYPAAPSAQIGRDSLVATALSLLGTKYRYGGEAPSTGFDCSGLVIYAAEKSLGLKLPRRARDIAHKGKAVKRTELKRGDLVFFNTLGHRYSHVGIYLGNQKFVHAPRTGSVVRIEDMDVSYWRKRYNGARRLAAIN</sequence>
<feature type="domain" description="NlpC/P60" evidence="5">
    <location>
        <begin position="85"/>
        <end position="209"/>
    </location>
</feature>
<keyword evidence="4" id="KW-0788">Thiol protease</keyword>
<reference evidence="6 7" key="1">
    <citation type="submission" date="2020-07" db="EMBL/GenBank/DDBJ databases">
        <title>Taxonomic revisions and descriptions of new bacterial species based on genomic comparisons in the high-G+C-content subgroup of the family Alcaligenaceae.</title>
        <authorList>
            <person name="Szabo A."/>
            <person name="Felfoldi T."/>
        </authorList>
    </citation>
    <scope>NUCLEOTIDE SEQUENCE [LARGE SCALE GENOMIC DNA]</scope>
    <source>
        <strain evidence="6 7">DSM 25264</strain>
    </source>
</reference>
<dbReference type="AlphaFoldDB" id="A0A853FE81"/>
<name>A0A853FE81_9BURK</name>
<dbReference type="OrthoDB" id="9807055at2"/>
<gene>
    <name evidence="6" type="ORF">H0A68_15235</name>
</gene>
<keyword evidence="3" id="KW-0378">Hydrolase</keyword>
<dbReference type="Proteomes" id="UP000580517">
    <property type="component" value="Unassembled WGS sequence"/>
</dbReference>
<evidence type="ECO:0000256" key="2">
    <source>
        <dbReference type="ARBA" id="ARBA00022670"/>
    </source>
</evidence>
<dbReference type="Pfam" id="PF00877">
    <property type="entry name" value="NLPC_P60"/>
    <property type="match status" value="1"/>
</dbReference>
<evidence type="ECO:0000256" key="3">
    <source>
        <dbReference type="ARBA" id="ARBA00022801"/>
    </source>
</evidence>